<keyword evidence="4" id="KW-1185">Reference proteome</keyword>
<evidence type="ECO:0000313" key="5">
    <source>
        <dbReference type="Proteomes" id="UP000439591"/>
    </source>
</evidence>
<name>A0A5S9N8B2_9GAMM</name>
<dbReference type="AlphaFoldDB" id="A0A5S9N8B2"/>
<reference evidence="4 5" key="1">
    <citation type="submission" date="2019-11" db="EMBL/GenBank/DDBJ databases">
        <authorList>
            <person name="Holert J."/>
        </authorList>
    </citation>
    <scope>NUCLEOTIDE SEQUENCE [LARGE SCALE GENOMIC DNA]</scope>
    <source>
        <strain evidence="2">BC3_2A</strain>
        <strain evidence="3">SB11_1A</strain>
    </source>
</reference>
<feature type="region of interest" description="Disordered" evidence="1">
    <location>
        <begin position="82"/>
        <end position="118"/>
    </location>
</feature>
<dbReference type="Proteomes" id="UP000439591">
    <property type="component" value="Unassembled WGS sequence"/>
</dbReference>
<feature type="compositionally biased region" description="Polar residues" evidence="1">
    <location>
        <begin position="109"/>
        <end position="118"/>
    </location>
</feature>
<sequence length="118" mass="13127">MPPHTLTLSATKLNQSNFKATMAIVFVIQNQHGHYLSKQLEWVDGCDRRSLFRTPHHDEAINVVFEQSSKNIELRAHPLPCETDDAAQPKVEAGPAIMTPHNEPLDLNEPSSNSSEGT</sequence>
<dbReference type="Proteomes" id="UP000435877">
    <property type="component" value="Unassembled WGS sequence"/>
</dbReference>
<evidence type="ECO:0000313" key="4">
    <source>
        <dbReference type="Proteomes" id="UP000435877"/>
    </source>
</evidence>
<accession>A0A5S9N8B2</accession>
<evidence type="ECO:0000313" key="3">
    <source>
        <dbReference type="EMBL" id="CAA0086169.1"/>
    </source>
</evidence>
<proteinExistence type="predicted"/>
<evidence type="ECO:0000256" key="1">
    <source>
        <dbReference type="SAM" id="MobiDB-lite"/>
    </source>
</evidence>
<protein>
    <submittedName>
        <fullName evidence="3">Uncharacterized protein</fullName>
    </submittedName>
</protein>
<organism evidence="3 4">
    <name type="scientific">Zhongshania aliphaticivorans</name>
    <dbReference type="NCBI Taxonomy" id="1470434"/>
    <lineage>
        <taxon>Bacteria</taxon>
        <taxon>Pseudomonadati</taxon>
        <taxon>Pseudomonadota</taxon>
        <taxon>Gammaproteobacteria</taxon>
        <taxon>Cellvibrionales</taxon>
        <taxon>Spongiibacteraceae</taxon>
        <taxon>Zhongshania</taxon>
    </lineage>
</organism>
<dbReference type="EMBL" id="CACSIM010000001">
    <property type="protein sequence ID" value="CAA0079399.1"/>
    <property type="molecule type" value="Genomic_DNA"/>
</dbReference>
<evidence type="ECO:0000313" key="2">
    <source>
        <dbReference type="EMBL" id="CAA0079399.1"/>
    </source>
</evidence>
<dbReference type="EMBL" id="CACSIK010000001">
    <property type="protein sequence ID" value="CAA0086169.1"/>
    <property type="molecule type" value="Genomic_DNA"/>
</dbReference>
<dbReference type="RefSeq" id="WP_235035491.1">
    <property type="nucleotide sequence ID" value="NZ_CACSIK010000001.1"/>
</dbReference>
<gene>
    <name evidence="3" type="ORF">IHBHHGIJ_00977</name>
    <name evidence="2" type="ORF">KFEGEMFD_00174</name>
</gene>